<evidence type="ECO:0000256" key="1">
    <source>
        <dbReference type="SAM" id="MobiDB-lite"/>
    </source>
</evidence>
<keyword evidence="2" id="KW-0472">Membrane</keyword>
<feature type="transmembrane region" description="Helical" evidence="2">
    <location>
        <begin position="511"/>
        <end position="531"/>
    </location>
</feature>
<keyword evidence="2" id="KW-1133">Transmembrane helix</keyword>
<feature type="transmembrane region" description="Helical" evidence="2">
    <location>
        <begin position="447"/>
        <end position="466"/>
    </location>
</feature>
<feature type="transmembrane region" description="Helical" evidence="2">
    <location>
        <begin position="248"/>
        <end position="267"/>
    </location>
</feature>
<reference evidence="3 4" key="1">
    <citation type="submission" date="2019-12" db="EMBL/GenBank/DDBJ databases">
        <title>A genome sequence resource for the geographically widespread anthracnose pathogen Colletotrichum asianum.</title>
        <authorList>
            <person name="Meng Y."/>
        </authorList>
    </citation>
    <scope>NUCLEOTIDE SEQUENCE [LARGE SCALE GENOMIC DNA]</scope>
    <source>
        <strain evidence="3 4">ICMP 18580</strain>
    </source>
</reference>
<evidence type="ECO:0008006" key="5">
    <source>
        <dbReference type="Google" id="ProtNLM"/>
    </source>
</evidence>
<dbReference type="AlphaFoldDB" id="A0A8H3W3E6"/>
<dbReference type="InterPro" id="IPR053018">
    <property type="entry name" value="Elsinochrome_Biosynth-Asso"/>
</dbReference>
<feature type="transmembrane region" description="Helical" evidence="2">
    <location>
        <begin position="62"/>
        <end position="87"/>
    </location>
</feature>
<evidence type="ECO:0000256" key="2">
    <source>
        <dbReference type="SAM" id="Phobius"/>
    </source>
</evidence>
<dbReference type="EMBL" id="WOWK01000069">
    <property type="protein sequence ID" value="KAF0321661.1"/>
    <property type="molecule type" value="Genomic_DNA"/>
</dbReference>
<gene>
    <name evidence="3" type="ORF">GQ607_011174</name>
</gene>
<organism evidence="3 4">
    <name type="scientific">Colletotrichum asianum</name>
    <dbReference type="NCBI Taxonomy" id="702518"/>
    <lineage>
        <taxon>Eukaryota</taxon>
        <taxon>Fungi</taxon>
        <taxon>Dikarya</taxon>
        <taxon>Ascomycota</taxon>
        <taxon>Pezizomycotina</taxon>
        <taxon>Sordariomycetes</taxon>
        <taxon>Hypocreomycetidae</taxon>
        <taxon>Glomerellales</taxon>
        <taxon>Glomerellaceae</taxon>
        <taxon>Colletotrichum</taxon>
        <taxon>Colletotrichum gloeosporioides species complex</taxon>
    </lineage>
</organism>
<evidence type="ECO:0000313" key="4">
    <source>
        <dbReference type="Proteomes" id="UP000434172"/>
    </source>
</evidence>
<feature type="transmembrane region" description="Helical" evidence="2">
    <location>
        <begin position="472"/>
        <end position="499"/>
    </location>
</feature>
<evidence type="ECO:0000313" key="3">
    <source>
        <dbReference type="EMBL" id="KAF0321661.1"/>
    </source>
</evidence>
<sequence>MGYLGDLESLCSTKPEKLEPNPDVGGIGSVLSLCDVQILTGLGILVSAYINMGLDKMSAYHWHVVVYLAWFSNLTHIACLAISRAYLHQHQNERMWRLGLMLVLWILLLVAIGPTLWMSWMVHDRTDGGLPRSNARCFFHPSIASKTIQWRKCEFIYGDEQDSIYKAAECVAAGRYGDNFLSSTEGFHSAVTSIVLTVFTFCFTRMAKIVEQWSITIRRNVRSRVNKFDIRGILSLLQKPCMGWKARLWTSILFLRVAINLTASLYADLVSSELSDVYWLLVYAVWGTLRIIGVRRSVTVDEDSWEFGQILPVFLLIGPIMTTVLPIIVSRPMVTGTPGLSDSTASGSHFETQGTPQSQAESNAAESYRMRSLTTQLTLSQNTDYPSWEGVAASAEPAQALGNLSRPLSRFLMSTRSTDWMSAQVTAEDVDNQLRSYYRQDQWMKQVTILACLQVVPVTVMIVLGMSGLSNALFVTISYATNVLLLQPLNCLFAVLFDLISPEDHLFRKHILGLSVIVWPLLLIVILPLALSERYGYDLGMQLGRLGCLGVILFLTSKVTQRLRVLRSSHHGVDNA</sequence>
<accession>A0A8H3W3E6</accession>
<comment type="caution">
    <text evidence="3">The sequence shown here is derived from an EMBL/GenBank/DDBJ whole genome shotgun (WGS) entry which is preliminary data.</text>
</comment>
<dbReference type="PANTHER" id="PTHR37577:SF1">
    <property type="entry name" value="INTEGRAL MEMBRANE PROTEIN"/>
    <property type="match status" value="1"/>
</dbReference>
<dbReference type="PANTHER" id="PTHR37577">
    <property type="entry name" value="INTEGRAL MEMBRANE PROTEIN"/>
    <property type="match status" value="1"/>
</dbReference>
<feature type="transmembrane region" description="Helical" evidence="2">
    <location>
        <begin position="186"/>
        <end position="204"/>
    </location>
</feature>
<feature type="transmembrane region" description="Helical" evidence="2">
    <location>
        <begin position="99"/>
        <end position="120"/>
    </location>
</feature>
<name>A0A8H3W3E6_9PEZI</name>
<feature type="region of interest" description="Disordered" evidence="1">
    <location>
        <begin position="340"/>
        <end position="365"/>
    </location>
</feature>
<dbReference type="OrthoDB" id="4851582at2759"/>
<keyword evidence="2" id="KW-0812">Transmembrane</keyword>
<keyword evidence="4" id="KW-1185">Reference proteome</keyword>
<feature type="transmembrane region" description="Helical" evidence="2">
    <location>
        <begin position="310"/>
        <end position="329"/>
    </location>
</feature>
<proteinExistence type="predicted"/>
<dbReference type="Proteomes" id="UP000434172">
    <property type="component" value="Unassembled WGS sequence"/>
</dbReference>
<protein>
    <recommendedName>
        <fullName evidence="5">Transmembrane protein</fullName>
    </recommendedName>
</protein>